<dbReference type="Proteomes" id="UP000593578">
    <property type="component" value="Unassembled WGS sequence"/>
</dbReference>
<dbReference type="AlphaFoldDB" id="A0A7J8P1R0"/>
<protein>
    <submittedName>
        <fullName evidence="1">Uncharacterized protein</fullName>
    </submittedName>
</protein>
<accession>A0A7J8P1R0</accession>
<name>A0A7J8P1R0_GOSRA</name>
<sequence length="36" mass="4005">MLIALLCESEMKLADETIEAILDKVRACCDILGSRH</sequence>
<proteinExistence type="predicted"/>
<comment type="caution">
    <text evidence="1">The sequence shown here is derived from an EMBL/GenBank/DDBJ whole genome shotgun (WGS) entry which is preliminary data.</text>
</comment>
<gene>
    <name evidence="1" type="ORF">Gorai_025002</name>
</gene>
<organism evidence="1 2">
    <name type="scientific">Gossypium raimondii</name>
    <name type="common">Peruvian cotton</name>
    <name type="synonym">Gossypium klotzschianum subsp. raimondii</name>
    <dbReference type="NCBI Taxonomy" id="29730"/>
    <lineage>
        <taxon>Eukaryota</taxon>
        <taxon>Viridiplantae</taxon>
        <taxon>Streptophyta</taxon>
        <taxon>Embryophyta</taxon>
        <taxon>Tracheophyta</taxon>
        <taxon>Spermatophyta</taxon>
        <taxon>Magnoliopsida</taxon>
        <taxon>eudicotyledons</taxon>
        <taxon>Gunneridae</taxon>
        <taxon>Pentapetalae</taxon>
        <taxon>rosids</taxon>
        <taxon>malvids</taxon>
        <taxon>Malvales</taxon>
        <taxon>Malvaceae</taxon>
        <taxon>Malvoideae</taxon>
        <taxon>Gossypium</taxon>
    </lineage>
</organism>
<dbReference type="EMBL" id="JABEZZ010000003">
    <property type="protein sequence ID" value="MBA0582872.1"/>
    <property type="molecule type" value="Genomic_DNA"/>
</dbReference>
<evidence type="ECO:0000313" key="1">
    <source>
        <dbReference type="EMBL" id="MBA0582872.1"/>
    </source>
</evidence>
<reference evidence="1 2" key="1">
    <citation type="journal article" date="2019" name="Genome Biol. Evol.">
        <title>Insights into the evolution of the New World diploid cottons (Gossypium, subgenus Houzingenia) based on genome sequencing.</title>
        <authorList>
            <person name="Grover C.E."/>
            <person name="Arick M.A. 2nd"/>
            <person name="Thrash A."/>
            <person name="Conover J.L."/>
            <person name="Sanders W.S."/>
            <person name="Peterson D.G."/>
            <person name="Frelichowski J.E."/>
            <person name="Scheffler J.A."/>
            <person name="Scheffler B.E."/>
            <person name="Wendel J.F."/>
        </authorList>
    </citation>
    <scope>NUCLEOTIDE SEQUENCE [LARGE SCALE GENOMIC DNA]</scope>
    <source>
        <strain evidence="1">8</strain>
        <tissue evidence="1">Leaf</tissue>
    </source>
</reference>
<evidence type="ECO:0000313" key="2">
    <source>
        <dbReference type="Proteomes" id="UP000593578"/>
    </source>
</evidence>